<dbReference type="EMBL" id="FP565176">
    <property type="protein sequence ID" value="CBA16874.1"/>
    <property type="molecule type" value="Genomic_DNA"/>
</dbReference>
<keyword evidence="2 5" id="KW-0808">Transferase</keyword>
<dbReference type="STRING" id="380358.XALC_2394"/>
<sequence>MRTTHGGFFHFQNPMSALQLHYRPVDSLIPYARNAKQHSQAQVAQIAASIREFGWGAPILIDGHNNVIAGHGRLLAARQLGMAEVPVVPLDHLSDTQRRALILADNKIGENAAWDDDLLGIELSELQDAGFDLDLTGFSPEEWEALIAGDDTAKDGLTDEDNVPDVPQAPISQAGDVWLLGDHRLLCGDATKADDYTQLLGDELPDMAFTDPPYNVNYANAAKDKASNKNRPILNDNLGEGFGGFLTEACMNILGCTKGAVYIAMSSSELDTLQSAFRAAGGHWSTFIIWAKNTFTMGRADYQRQYEPILYGWREGIDHFWCGARDQGDVWQIKKPQKNDLHPTMKPVELVERAVRNSSKTKDIVLDPFGGSGSTLIACEKSGRRARVIELDPKYVDVIVRRWQDYTGQAAIRASDGVAFGSTLEAEQPGMA</sequence>
<dbReference type="AlphaFoldDB" id="D2U9D2"/>
<dbReference type="KEGG" id="xal:XALC_2394"/>
<dbReference type="EC" id="2.1.1.-" evidence="3"/>
<dbReference type="eggNOG" id="COG0863">
    <property type="taxonomic scope" value="Bacteria"/>
</dbReference>
<evidence type="ECO:0000256" key="2">
    <source>
        <dbReference type="ARBA" id="ARBA00022679"/>
    </source>
</evidence>
<evidence type="ECO:0000259" key="4">
    <source>
        <dbReference type="SMART" id="SM00470"/>
    </source>
</evidence>
<dbReference type="InterPro" id="IPR050336">
    <property type="entry name" value="Chromosome_partition/occlusion"/>
</dbReference>
<dbReference type="SMART" id="SM00470">
    <property type="entry name" value="ParB"/>
    <property type="match status" value="1"/>
</dbReference>
<dbReference type="InterPro" id="IPR001091">
    <property type="entry name" value="RM_Methyltransferase"/>
</dbReference>
<accession>D2U9D2</accession>
<dbReference type="CDD" id="cd16403">
    <property type="entry name" value="ParB_N_like_MT"/>
    <property type="match status" value="1"/>
</dbReference>
<dbReference type="SUPFAM" id="SSF53335">
    <property type="entry name" value="S-adenosyl-L-methionine-dependent methyltransferases"/>
    <property type="match status" value="1"/>
</dbReference>
<name>D2U9D2_XANAP</name>
<dbReference type="InterPro" id="IPR002941">
    <property type="entry name" value="DNA_methylase_N4/N6"/>
</dbReference>
<evidence type="ECO:0000313" key="5">
    <source>
        <dbReference type="EMBL" id="CBA16874.1"/>
    </source>
</evidence>
<dbReference type="InterPro" id="IPR003115">
    <property type="entry name" value="ParB_N"/>
</dbReference>
<dbReference type="REBASE" id="23486">
    <property type="entry name" value="M.XalGPEORF2394P"/>
</dbReference>
<dbReference type="GO" id="GO:0005694">
    <property type="term" value="C:chromosome"/>
    <property type="evidence" value="ECO:0007669"/>
    <property type="project" value="TreeGrafter"/>
</dbReference>
<dbReference type="Gene3D" id="3.40.50.150">
    <property type="entry name" value="Vaccinia Virus protein VP39"/>
    <property type="match status" value="1"/>
</dbReference>
<dbReference type="PIRSF" id="PIRSF036758">
    <property type="entry name" value="Aden_M_ParB"/>
    <property type="match status" value="1"/>
</dbReference>
<dbReference type="Pfam" id="PF02195">
    <property type="entry name" value="ParB_N"/>
    <property type="match status" value="1"/>
</dbReference>
<dbReference type="PANTHER" id="PTHR33375">
    <property type="entry name" value="CHROMOSOME-PARTITIONING PROTEIN PARB-RELATED"/>
    <property type="match status" value="1"/>
</dbReference>
<dbReference type="InterPro" id="IPR029063">
    <property type="entry name" value="SAM-dependent_MTases_sf"/>
</dbReference>
<organism evidence="5 6">
    <name type="scientific">Xanthomonas albilineans (strain GPE PC73 / CFBP 7063)</name>
    <dbReference type="NCBI Taxonomy" id="380358"/>
    <lineage>
        <taxon>Bacteria</taxon>
        <taxon>Pseudomonadati</taxon>
        <taxon>Pseudomonadota</taxon>
        <taxon>Gammaproteobacteria</taxon>
        <taxon>Lysobacterales</taxon>
        <taxon>Lysobacteraceae</taxon>
        <taxon>Xanthomonas</taxon>
    </lineage>
</organism>
<dbReference type="eggNOG" id="COG1475">
    <property type="taxonomic scope" value="Bacteria"/>
</dbReference>
<evidence type="ECO:0000313" key="6">
    <source>
        <dbReference type="Proteomes" id="UP000001890"/>
    </source>
</evidence>
<protein>
    <recommendedName>
        <fullName evidence="3">Methyltransferase</fullName>
        <ecNumber evidence="3">2.1.1.-</ecNumber>
    </recommendedName>
</protein>
<keyword evidence="6" id="KW-1185">Reference proteome</keyword>
<dbReference type="InterPro" id="IPR036086">
    <property type="entry name" value="ParB/Sulfiredoxin_sf"/>
</dbReference>
<dbReference type="Pfam" id="PF01555">
    <property type="entry name" value="N6_N4_Mtase"/>
    <property type="match status" value="1"/>
</dbReference>
<evidence type="ECO:0000256" key="3">
    <source>
        <dbReference type="RuleBase" id="RU362026"/>
    </source>
</evidence>
<comment type="similarity">
    <text evidence="3">Belongs to the N(4)/N(6)-methyltransferase family.</text>
</comment>
<dbReference type="GeneID" id="57877701"/>
<feature type="domain" description="ParB-like N-terminal" evidence="4">
    <location>
        <begin position="21"/>
        <end position="107"/>
    </location>
</feature>
<dbReference type="GO" id="GO:0003677">
    <property type="term" value="F:DNA binding"/>
    <property type="evidence" value="ECO:0007669"/>
    <property type="project" value="InterPro"/>
</dbReference>
<dbReference type="PANTHER" id="PTHR33375:SF1">
    <property type="entry name" value="CHROMOSOME-PARTITIONING PROTEIN PARB-RELATED"/>
    <property type="match status" value="1"/>
</dbReference>
<dbReference type="Proteomes" id="UP000001890">
    <property type="component" value="Chromosome"/>
</dbReference>
<dbReference type="GO" id="GO:0032259">
    <property type="term" value="P:methylation"/>
    <property type="evidence" value="ECO:0007669"/>
    <property type="project" value="UniProtKB-KW"/>
</dbReference>
<proteinExistence type="inferred from homology"/>
<dbReference type="PRINTS" id="PR00508">
    <property type="entry name" value="S21N4MTFRASE"/>
</dbReference>
<dbReference type="InterPro" id="IPR015840">
    <property type="entry name" value="DNA_MeTrfase_ParB"/>
</dbReference>
<dbReference type="Gene3D" id="3.90.1530.10">
    <property type="entry name" value="Conserved hypothetical protein from pyrococcus furiosus pfu- 392566-001, ParB domain"/>
    <property type="match status" value="1"/>
</dbReference>
<dbReference type="GO" id="GO:0007059">
    <property type="term" value="P:chromosome segregation"/>
    <property type="evidence" value="ECO:0007669"/>
    <property type="project" value="TreeGrafter"/>
</dbReference>
<evidence type="ECO:0000256" key="1">
    <source>
        <dbReference type="ARBA" id="ARBA00022603"/>
    </source>
</evidence>
<dbReference type="RefSeq" id="WP_012916869.1">
    <property type="nucleotide sequence ID" value="NC_013722.1"/>
</dbReference>
<reference evidence="5 6" key="1">
    <citation type="journal article" date="2009" name="BMC Genomics">
        <title>The complete genome sequence of Xanthomonas albilineans provides new insights into the reductive genome evolution of the xylem-limited Xanthomonadaceae.</title>
        <authorList>
            <person name="Pieretti I."/>
            <person name="Royer M."/>
            <person name="Barbe V."/>
            <person name="Carrere S."/>
            <person name="Koebnik R."/>
            <person name="Cociancich S."/>
            <person name="Couloux A."/>
            <person name="Darrasse A."/>
            <person name="Gouzy J."/>
            <person name="Jacques M.A."/>
            <person name="Lauber E."/>
            <person name="Manceau C."/>
            <person name="Mangenot S."/>
            <person name="Poussier S."/>
            <person name="Segurens B."/>
            <person name="Szurek B."/>
            <person name="Verdier V."/>
            <person name="Arlat M."/>
            <person name="Rott P."/>
        </authorList>
    </citation>
    <scope>NUCLEOTIDE SEQUENCE [LARGE SCALE GENOMIC DNA]</scope>
    <source>
        <strain evidence="6">GPE PC73 / CFBP 7063</strain>
    </source>
</reference>
<dbReference type="GO" id="GO:0045881">
    <property type="term" value="P:positive regulation of sporulation resulting in formation of a cellular spore"/>
    <property type="evidence" value="ECO:0007669"/>
    <property type="project" value="TreeGrafter"/>
</dbReference>
<dbReference type="SUPFAM" id="SSF110849">
    <property type="entry name" value="ParB/Sulfiredoxin"/>
    <property type="match status" value="1"/>
</dbReference>
<dbReference type="GO" id="GO:0008170">
    <property type="term" value="F:N-methyltransferase activity"/>
    <property type="evidence" value="ECO:0007669"/>
    <property type="project" value="InterPro"/>
</dbReference>
<keyword evidence="1 5" id="KW-0489">Methyltransferase</keyword>
<gene>
    <name evidence="5" type="ordered locus">XALc_2394</name>
</gene>